<evidence type="ECO:0000313" key="1">
    <source>
        <dbReference type="EMBL" id="SDR43784.1"/>
    </source>
</evidence>
<name>A0A1H1J1C9_NATTX</name>
<keyword evidence="2" id="KW-1185">Reference proteome</keyword>
<organism evidence="1 2">
    <name type="scientific">Natronobacterium texcoconense</name>
    <dbReference type="NCBI Taxonomy" id="1095778"/>
    <lineage>
        <taxon>Archaea</taxon>
        <taxon>Methanobacteriati</taxon>
        <taxon>Methanobacteriota</taxon>
        <taxon>Stenosarchaea group</taxon>
        <taxon>Halobacteria</taxon>
        <taxon>Halobacteriales</taxon>
        <taxon>Natrialbaceae</taxon>
        <taxon>Natronobacterium</taxon>
    </lineage>
</organism>
<accession>A0A1H1J1C9</accession>
<dbReference type="AlphaFoldDB" id="A0A1H1J1C9"/>
<evidence type="ECO:0000313" key="2">
    <source>
        <dbReference type="Proteomes" id="UP000198848"/>
    </source>
</evidence>
<dbReference type="STRING" id="1095778.SAMN04489842_4007"/>
<gene>
    <name evidence="1" type="ORF">SAMN04489842_4007</name>
</gene>
<dbReference type="RefSeq" id="WP_090385871.1">
    <property type="nucleotide sequence ID" value="NZ_FNLC01000007.1"/>
</dbReference>
<sequence>MVRLLFGLLGVVIALFPDGVRETYEEVAFENSDDATPKPWLVSGIRAEGILYALASAAGGKSYAWLLNVAGLAGGLAALFPKQYLETGVEVAYEDADTLEWRDGVVTAVRGIGTLLVLLALVGVRNRRKATSETEEADAASESAE</sequence>
<dbReference type="Proteomes" id="UP000198848">
    <property type="component" value="Unassembled WGS sequence"/>
</dbReference>
<dbReference type="EMBL" id="FNLC01000007">
    <property type="protein sequence ID" value="SDR43784.1"/>
    <property type="molecule type" value="Genomic_DNA"/>
</dbReference>
<proteinExistence type="predicted"/>
<protein>
    <submittedName>
        <fullName evidence="1">Uncharacterized protein</fullName>
    </submittedName>
</protein>
<reference evidence="2" key="1">
    <citation type="submission" date="2016-10" db="EMBL/GenBank/DDBJ databases">
        <authorList>
            <person name="Varghese N."/>
            <person name="Submissions S."/>
        </authorList>
    </citation>
    <scope>NUCLEOTIDE SEQUENCE [LARGE SCALE GENOMIC DNA]</scope>
    <source>
        <strain evidence="2">DSM 24767</strain>
    </source>
</reference>
<dbReference type="OrthoDB" id="260081at2157"/>